<proteinExistence type="inferred from homology"/>
<dbReference type="Gene3D" id="1.50.10.10">
    <property type="match status" value="1"/>
</dbReference>
<evidence type="ECO:0000256" key="1">
    <source>
        <dbReference type="ARBA" id="ARBA00001913"/>
    </source>
</evidence>
<dbReference type="SUPFAM" id="SSF48225">
    <property type="entry name" value="Seven-hairpin glycosidases"/>
    <property type="match status" value="1"/>
</dbReference>
<dbReference type="GO" id="GO:0004571">
    <property type="term" value="F:mannosyl-oligosaccharide 1,2-alpha-mannosidase activity"/>
    <property type="evidence" value="ECO:0007669"/>
    <property type="project" value="InterPro"/>
</dbReference>
<gene>
    <name evidence="8" type="ORF">WN48_06406</name>
</gene>
<keyword evidence="6" id="KW-0326">Glycosidase</keyword>
<dbReference type="GO" id="GO:0005783">
    <property type="term" value="C:endoplasmic reticulum"/>
    <property type="evidence" value="ECO:0007669"/>
    <property type="project" value="TreeGrafter"/>
</dbReference>
<evidence type="ECO:0000256" key="3">
    <source>
        <dbReference type="ARBA" id="ARBA00007658"/>
    </source>
</evidence>
<organism evidence="8 9">
    <name type="scientific">Eufriesea mexicana</name>
    <dbReference type="NCBI Taxonomy" id="516756"/>
    <lineage>
        <taxon>Eukaryota</taxon>
        <taxon>Metazoa</taxon>
        <taxon>Ecdysozoa</taxon>
        <taxon>Arthropoda</taxon>
        <taxon>Hexapoda</taxon>
        <taxon>Insecta</taxon>
        <taxon>Pterygota</taxon>
        <taxon>Neoptera</taxon>
        <taxon>Endopterygota</taxon>
        <taxon>Hymenoptera</taxon>
        <taxon>Apocrita</taxon>
        <taxon>Aculeata</taxon>
        <taxon>Apoidea</taxon>
        <taxon>Anthophila</taxon>
        <taxon>Apidae</taxon>
        <taxon>Eufriesea</taxon>
    </lineage>
</organism>
<dbReference type="InterPro" id="IPR001382">
    <property type="entry name" value="Glyco_hydro_47"/>
</dbReference>
<keyword evidence="4 6" id="KW-0378">Hydrolase</keyword>
<reference evidence="8 9" key="1">
    <citation type="submission" date="2015-07" db="EMBL/GenBank/DDBJ databases">
        <title>The genome of Eufriesea mexicana.</title>
        <authorList>
            <person name="Pan H."/>
            <person name="Kapheim K."/>
        </authorList>
    </citation>
    <scope>NUCLEOTIDE SEQUENCE [LARGE SCALE GENOMIC DNA]</scope>
    <source>
        <strain evidence="8">0111107269</strain>
        <tissue evidence="8">Whole body</tissue>
    </source>
</reference>
<comment type="pathway">
    <text evidence="2">Protein modification; protein glycosylation.</text>
</comment>
<dbReference type="InterPro" id="IPR036026">
    <property type="entry name" value="Seven-hairpin_glycosidases"/>
</dbReference>
<evidence type="ECO:0000313" key="9">
    <source>
        <dbReference type="Proteomes" id="UP000250275"/>
    </source>
</evidence>
<evidence type="ECO:0000256" key="7">
    <source>
        <dbReference type="SAM" id="MobiDB-lite"/>
    </source>
</evidence>
<evidence type="ECO:0000313" key="8">
    <source>
        <dbReference type="EMBL" id="OAD54623.1"/>
    </source>
</evidence>
<dbReference type="EMBL" id="KQ764027">
    <property type="protein sequence ID" value="OAD54623.1"/>
    <property type="molecule type" value="Genomic_DNA"/>
</dbReference>
<dbReference type="AlphaFoldDB" id="A0A310SHL7"/>
<dbReference type="Pfam" id="PF01532">
    <property type="entry name" value="Glyco_hydro_47"/>
    <property type="match status" value="1"/>
</dbReference>
<dbReference type="PANTHER" id="PTHR11742">
    <property type="entry name" value="MANNOSYL-OLIGOSACCHARIDE ALPHA-1,2-MANNOSIDASE-RELATED"/>
    <property type="match status" value="1"/>
</dbReference>
<comment type="similarity">
    <text evidence="3 6">Belongs to the glycosyl hydrolase 47 family.</text>
</comment>
<evidence type="ECO:0000256" key="4">
    <source>
        <dbReference type="ARBA" id="ARBA00022801"/>
    </source>
</evidence>
<evidence type="ECO:0000256" key="6">
    <source>
        <dbReference type="RuleBase" id="RU361193"/>
    </source>
</evidence>
<sequence length="199" mass="22180">MAVSRMKPVLGTRTQNSEISLFETNIRFMGSLLACYALTGDVMFRDKAAQLGERMLPAFQTGTGIPHSLINLHTGASKNYGWASGGCSILSEIGTMHLEFTYLSDITGNPVFKSKVENVRKVLKNQEKPKGLYPNYINPKTGNWGQHEGETKAEKQLERRRKTDRENAKHGMKLEKEKNGGAMEQRSMSDVNMADALLL</sequence>
<keyword evidence="5" id="KW-1015">Disulfide bond</keyword>
<dbReference type="EC" id="3.2.1.-" evidence="6"/>
<dbReference type="PANTHER" id="PTHR11742:SF6">
    <property type="entry name" value="MANNOSYL-OLIGOSACCHARIDE ALPHA-1,2-MANNOSIDASE IA-RELATED"/>
    <property type="match status" value="1"/>
</dbReference>
<evidence type="ECO:0000256" key="5">
    <source>
        <dbReference type="ARBA" id="ARBA00023157"/>
    </source>
</evidence>
<accession>A0A310SHL7</accession>
<comment type="cofactor">
    <cofactor evidence="1">
        <name>Ca(2+)</name>
        <dbReference type="ChEBI" id="CHEBI:29108"/>
    </cofactor>
</comment>
<dbReference type="GO" id="GO:0005509">
    <property type="term" value="F:calcium ion binding"/>
    <property type="evidence" value="ECO:0007669"/>
    <property type="project" value="InterPro"/>
</dbReference>
<dbReference type="OrthoDB" id="8118055at2759"/>
<dbReference type="GO" id="GO:0000139">
    <property type="term" value="C:Golgi membrane"/>
    <property type="evidence" value="ECO:0007669"/>
    <property type="project" value="TreeGrafter"/>
</dbReference>
<feature type="compositionally biased region" description="Basic and acidic residues" evidence="7">
    <location>
        <begin position="147"/>
        <end position="179"/>
    </location>
</feature>
<dbReference type="PRINTS" id="PR00747">
    <property type="entry name" value="GLYHDRLASE47"/>
</dbReference>
<evidence type="ECO:0000256" key="2">
    <source>
        <dbReference type="ARBA" id="ARBA00004922"/>
    </source>
</evidence>
<name>A0A310SHL7_9HYME</name>
<dbReference type="GO" id="GO:0005975">
    <property type="term" value="P:carbohydrate metabolic process"/>
    <property type="evidence" value="ECO:0007669"/>
    <property type="project" value="InterPro"/>
</dbReference>
<protein>
    <recommendedName>
        <fullName evidence="6">alpha-1,2-Mannosidase</fullName>
        <ecNumber evidence="6">3.2.1.-</ecNumber>
    </recommendedName>
</protein>
<keyword evidence="9" id="KW-1185">Reference proteome</keyword>
<dbReference type="Proteomes" id="UP000250275">
    <property type="component" value="Unassembled WGS sequence"/>
</dbReference>
<dbReference type="InterPro" id="IPR050749">
    <property type="entry name" value="Glycosyl_Hydrolase_47"/>
</dbReference>
<feature type="region of interest" description="Disordered" evidence="7">
    <location>
        <begin position="130"/>
        <end position="191"/>
    </location>
</feature>
<dbReference type="InterPro" id="IPR012341">
    <property type="entry name" value="6hp_glycosidase-like_sf"/>
</dbReference>